<reference evidence="1" key="1">
    <citation type="journal article" date="2014" name="Front. Microbiol.">
        <title>High frequency of phylogenetically diverse reductive dehalogenase-homologous genes in deep subseafloor sedimentary metagenomes.</title>
        <authorList>
            <person name="Kawai M."/>
            <person name="Futagami T."/>
            <person name="Toyoda A."/>
            <person name="Takaki Y."/>
            <person name="Nishi S."/>
            <person name="Hori S."/>
            <person name="Arai W."/>
            <person name="Tsubouchi T."/>
            <person name="Morono Y."/>
            <person name="Uchiyama I."/>
            <person name="Ito T."/>
            <person name="Fujiyama A."/>
            <person name="Inagaki F."/>
            <person name="Takami H."/>
        </authorList>
    </citation>
    <scope>NUCLEOTIDE SEQUENCE</scope>
    <source>
        <strain evidence="1">Expedition CK06-06</strain>
    </source>
</reference>
<organism evidence="1">
    <name type="scientific">marine sediment metagenome</name>
    <dbReference type="NCBI Taxonomy" id="412755"/>
    <lineage>
        <taxon>unclassified sequences</taxon>
        <taxon>metagenomes</taxon>
        <taxon>ecological metagenomes</taxon>
    </lineage>
</organism>
<dbReference type="EMBL" id="BART01032240">
    <property type="protein sequence ID" value="GAH08845.1"/>
    <property type="molecule type" value="Genomic_DNA"/>
</dbReference>
<gene>
    <name evidence="1" type="ORF">S01H4_55784</name>
</gene>
<accession>X1DKM3</accession>
<dbReference type="AlphaFoldDB" id="X1DKM3"/>
<name>X1DKM3_9ZZZZ</name>
<proteinExistence type="predicted"/>
<feature type="non-terminal residue" evidence="1">
    <location>
        <position position="1"/>
    </location>
</feature>
<protein>
    <submittedName>
        <fullName evidence="1">Uncharacterized protein</fullName>
    </submittedName>
</protein>
<sequence length="141" mass="16100">YMLINIPAKKLTIVAKSIGGGMILIEKVNNWSVKLKGNNYNILIEFLTNSKEKILNLIQQFSNSPENIHIQDDERCSFIQLKNPNRFKDEFVNKLKTLDFISNIWTTHPILFPIHGTPFIKPITPAASAHLIIFSILILKS</sequence>
<comment type="caution">
    <text evidence="1">The sequence shown here is derived from an EMBL/GenBank/DDBJ whole genome shotgun (WGS) entry which is preliminary data.</text>
</comment>
<evidence type="ECO:0000313" key="1">
    <source>
        <dbReference type="EMBL" id="GAH08845.1"/>
    </source>
</evidence>